<evidence type="ECO:0000256" key="1">
    <source>
        <dbReference type="ARBA" id="ARBA00022679"/>
    </source>
</evidence>
<dbReference type="CDD" id="cd04301">
    <property type="entry name" value="NAT_SF"/>
    <property type="match status" value="1"/>
</dbReference>
<keyword evidence="5" id="KW-1185">Reference proteome</keyword>
<keyword evidence="2" id="KW-0012">Acyltransferase</keyword>
<dbReference type="RefSeq" id="WP_127747147.1">
    <property type="nucleotide sequence ID" value="NZ_CP033219.1"/>
</dbReference>
<dbReference type="OrthoDB" id="9797417at2"/>
<dbReference type="PROSITE" id="PS51186">
    <property type="entry name" value="GNAT"/>
    <property type="match status" value="1"/>
</dbReference>
<sequence length="142" mass="15855">MIRSYQAGDKPDVISIWQEASKLAHPFLTDDQMDQATTMVRDHFLDIAETYIAEQDGQAVGFVALLGNEVGGLFLRPRYHGQKIGKALMDKAVEAQGAVHLEVFVDNPIGRRFYQSYGFVEGIEKTDPVFGYQVLELTFTPG</sequence>
<dbReference type="Pfam" id="PF13508">
    <property type="entry name" value="Acetyltransf_7"/>
    <property type="match status" value="1"/>
</dbReference>
<keyword evidence="1 4" id="KW-0808">Transferase</keyword>
<dbReference type="Proteomes" id="UP000283063">
    <property type="component" value="Chromosome"/>
</dbReference>
<feature type="domain" description="N-acetyltransferase" evidence="3">
    <location>
        <begin position="1"/>
        <end position="140"/>
    </location>
</feature>
<dbReference type="GO" id="GO:0016747">
    <property type="term" value="F:acyltransferase activity, transferring groups other than amino-acyl groups"/>
    <property type="evidence" value="ECO:0007669"/>
    <property type="project" value="InterPro"/>
</dbReference>
<protein>
    <submittedName>
        <fullName evidence="4">GNAT family N-acetyltransferase</fullName>
    </submittedName>
</protein>
<dbReference type="SUPFAM" id="SSF55729">
    <property type="entry name" value="Acyl-CoA N-acyltransferases (Nat)"/>
    <property type="match status" value="1"/>
</dbReference>
<evidence type="ECO:0000313" key="4">
    <source>
        <dbReference type="EMBL" id="AZV76705.1"/>
    </source>
</evidence>
<proteinExistence type="predicted"/>
<dbReference type="InterPro" id="IPR016181">
    <property type="entry name" value="Acyl_CoA_acyltransferase"/>
</dbReference>
<dbReference type="KEGG" id="sedi:EBB79_01510"/>
<dbReference type="InterPro" id="IPR000182">
    <property type="entry name" value="GNAT_dom"/>
</dbReference>
<dbReference type="PANTHER" id="PTHR43800:SF1">
    <property type="entry name" value="PEPTIDYL-LYSINE N-ACETYLTRANSFERASE YJAB"/>
    <property type="match status" value="1"/>
</dbReference>
<gene>
    <name evidence="4" type="ORF">EBB79_01510</name>
</gene>
<evidence type="ECO:0000259" key="3">
    <source>
        <dbReference type="PROSITE" id="PS51186"/>
    </source>
</evidence>
<dbReference type="Gene3D" id="3.40.630.30">
    <property type="match status" value="1"/>
</dbReference>
<organism evidence="4 5">
    <name type="scientific">Parasedimentitalea marina</name>
    <dbReference type="NCBI Taxonomy" id="2483033"/>
    <lineage>
        <taxon>Bacteria</taxon>
        <taxon>Pseudomonadati</taxon>
        <taxon>Pseudomonadota</taxon>
        <taxon>Alphaproteobacteria</taxon>
        <taxon>Rhodobacterales</taxon>
        <taxon>Paracoccaceae</taxon>
        <taxon>Parasedimentitalea</taxon>
    </lineage>
</organism>
<dbReference type="PANTHER" id="PTHR43800">
    <property type="entry name" value="PEPTIDYL-LYSINE N-ACETYLTRANSFERASE YJAB"/>
    <property type="match status" value="1"/>
</dbReference>
<dbReference type="EMBL" id="CP033219">
    <property type="protein sequence ID" value="AZV76705.1"/>
    <property type="molecule type" value="Genomic_DNA"/>
</dbReference>
<reference evidence="4 5" key="1">
    <citation type="submission" date="2018-10" db="EMBL/GenBank/DDBJ databases">
        <title>Parasedimentitalea marina sp. nov., a psychrophilic bacterium isolated from deep seawater of the New Britain Trench.</title>
        <authorList>
            <person name="Cao J."/>
        </authorList>
    </citation>
    <scope>NUCLEOTIDE SEQUENCE [LARGE SCALE GENOMIC DNA]</scope>
    <source>
        <strain evidence="4 5">W43</strain>
    </source>
</reference>
<accession>A0A3T0MY64</accession>
<evidence type="ECO:0000313" key="5">
    <source>
        <dbReference type="Proteomes" id="UP000283063"/>
    </source>
</evidence>
<evidence type="ECO:0000256" key="2">
    <source>
        <dbReference type="ARBA" id="ARBA00023315"/>
    </source>
</evidence>
<name>A0A3T0MY64_9RHOB</name>
<dbReference type="AlphaFoldDB" id="A0A3T0MY64"/>